<dbReference type="InterPro" id="IPR051537">
    <property type="entry name" value="DNA_Adenine_Mtase"/>
</dbReference>
<keyword evidence="9" id="KW-0812">Transmembrane</keyword>
<dbReference type="RefSeq" id="WP_027306194.1">
    <property type="nucleotide sequence ID" value="NZ_CP020867.1"/>
</dbReference>
<gene>
    <name evidence="12" type="primary">hsdM</name>
    <name evidence="12" type="ORF">CCUN_0733</name>
</gene>
<evidence type="ECO:0000256" key="3">
    <source>
        <dbReference type="ARBA" id="ARBA00022603"/>
    </source>
</evidence>
<keyword evidence="4" id="KW-0808">Transferase</keyword>
<dbReference type="PROSITE" id="PS00092">
    <property type="entry name" value="N6_MTASE"/>
    <property type="match status" value="1"/>
</dbReference>
<keyword evidence="5" id="KW-0949">S-adenosyl-L-methionine</keyword>
<dbReference type="InterPro" id="IPR029063">
    <property type="entry name" value="SAM-dependent_MTases_sf"/>
</dbReference>
<dbReference type="AlphaFoldDB" id="A0A1W6BWA1"/>
<keyword evidence="6" id="KW-0680">Restriction system</keyword>
<sequence length="500" mass="57091">MNKTSQTIINDICWKACNVLRGSIDSNDYKDYILTLLFIKYLSDFHKEKVEELNAQYENSKKREERVKALLQHQAFKLDESCDFDTLVKKKEQDKLGDIMNAILERIEKLNAQKLQGIFNVDFNQLGDNTSTRNALLRKLIEIFDDKRLDLRPKMLENNDVLGDAYEYLIANFASTAGKKGGEFYTPKEVSALLSQLVFAEQKDKKEGISIYDPTCGSGSLLIKASKEASKHNKAFRLYGQESNPQTHALCRMNMVLHNINDADIQRGDTLRDPKHIENNQLKTFDIVLANPPFSLSQWGEEQGDPYHRFAFGIPPKNKGDYAFILHMLSSLNAQGTLGVILPHGVLFRGGSEGKIRTKLIENNLIHAIIGLPANLFYGTGIPACILIFKKHKQDKNVLFIDASKEFEKGKKQNALKPEHIEKIIQTYKDRKSVEKYAHLASYEEIKENDYNLNIARYVDSFEEDEEIDLQALKTEIAELEKECQHHSAKLKAYLKELGL</sequence>
<evidence type="ECO:0000259" key="11">
    <source>
        <dbReference type="Pfam" id="PF12161"/>
    </source>
</evidence>
<evidence type="ECO:0000256" key="5">
    <source>
        <dbReference type="ARBA" id="ARBA00022691"/>
    </source>
</evidence>
<feature type="domain" description="DNA methylase adenine-specific" evidence="10">
    <location>
        <begin position="158"/>
        <end position="466"/>
    </location>
</feature>
<proteinExistence type="inferred from homology"/>
<evidence type="ECO:0000256" key="9">
    <source>
        <dbReference type="SAM" id="Phobius"/>
    </source>
</evidence>
<dbReference type="SUPFAM" id="SSF53335">
    <property type="entry name" value="S-adenosyl-L-methionine-dependent methyltransferases"/>
    <property type="match status" value="1"/>
</dbReference>
<name>A0A1W6BWA1_9BACT</name>
<dbReference type="REBASE" id="197286">
    <property type="entry name" value="M.Ccu24588ORF733P"/>
</dbReference>
<dbReference type="Gene3D" id="1.20.1260.30">
    <property type="match status" value="1"/>
</dbReference>
<evidence type="ECO:0000256" key="2">
    <source>
        <dbReference type="ARBA" id="ARBA00011900"/>
    </source>
</evidence>
<keyword evidence="3" id="KW-0489">Methyltransferase</keyword>
<feature type="coiled-coil region" evidence="8">
    <location>
        <begin position="463"/>
        <end position="497"/>
    </location>
</feature>
<dbReference type="OrthoDB" id="9761012at2"/>
<comment type="similarity">
    <text evidence="1">Belongs to the N(4)/N(6)-methyltransferase family.</text>
</comment>
<dbReference type="GO" id="GO:0032259">
    <property type="term" value="P:methylation"/>
    <property type="evidence" value="ECO:0007669"/>
    <property type="project" value="UniProtKB-KW"/>
</dbReference>
<organism evidence="12 13">
    <name type="scientific">Campylobacter cuniculorum DSM 23162 = LMG 24588</name>
    <dbReference type="NCBI Taxonomy" id="1121267"/>
    <lineage>
        <taxon>Bacteria</taxon>
        <taxon>Pseudomonadati</taxon>
        <taxon>Campylobacterota</taxon>
        <taxon>Epsilonproteobacteria</taxon>
        <taxon>Campylobacterales</taxon>
        <taxon>Campylobacteraceae</taxon>
        <taxon>Campylobacter</taxon>
    </lineage>
</organism>
<dbReference type="GO" id="GO:0003677">
    <property type="term" value="F:DNA binding"/>
    <property type="evidence" value="ECO:0007669"/>
    <property type="project" value="InterPro"/>
</dbReference>
<dbReference type="PANTHER" id="PTHR42933:SF1">
    <property type="entry name" value="SITE-SPECIFIC DNA-METHYLTRANSFERASE (ADENINE-SPECIFIC)"/>
    <property type="match status" value="1"/>
</dbReference>
<dbReference type="GO" id="GO:0009007">
    <property type="term" value="F:site-specific DNA-methyltransferase (adenine-specific) activity"/>
    <property type="evidence" value="ECO:0007669"/>
    <property type="project" value="UniProtKB-EC"/>
</dbReference>
<dbReference type="Gene3D" id="3.40.50.150">
    <property type="entry name" value="Vaccinia Virus protein VP39"/>
    <property type="match status" value="1"/>
</dbReference>
<evidence type="ECO:0000259" key="10">
    <source>
        <dbReference type="Pfam" id="PF02384"/>
    </source>
</evidence>
<keyword evidence="9" id="KW-1133">Transmembrane helix</keyword>
<dbReference type="eggNOG" id="COG0286">
    <property type="taxonomic scope" value="Bacteria"/>
</dbReference>
<dbReference type="GO" id="GO:0009307">
    <property type="term" value="P:DNA restriction-modification system"/>
    <property type="evidence" value="ECO:0007669"/>
    <property type="project" value="UniProtKB-KW"/>
</dbReference>
<evidence type="ECO:0000256" key="6">
    <source>
        <dbReference type="ARBA" id="ARBA00022747"/>
    </source>
</evidence>
<evidence type="ECO:0000256" key="4">
    <source>
        <dbReference type="ARBA" id="ARBA00022679"/>
    </source>
</evidence>
<dbReference type="Proteomes" id="UP000192902">
    <property type="component" value="Chromosome"/>
</dbReference>
<evidence type="ECO:0000313" key="13">
    <source>
        <dbReference type="Proteomes" id="UP000192902"/>
    </source>
</evidence>
<dbReference type="InterPro" id="IPR038333">
    <property type="entry name" value="T1MK-like_N_sf"/>
</dbReference>
<comment type="catalytic activity">
    <reaction evidence="7">
        <text>a 2'-deoxyadenosine in DNA + S-adenosyl-L-methionine = an N(6)-methyl-2'-deoxyadenosine in DNA + S-adenosyl-L-homocysteine + H(+)</text>
        <dbReference type="Rhea" id="RHEA:15197"/>
        <dbReference type="Rhea" id="RHEA-COMP:12418"/>
        <dbReference type="Rhea" id="RHEA-COMP:12419"/>
        <dbReference type="ChEBI" id="CHEBI:15378"/>
        <dbReference type="ChEBI" id="CHEBI:57856"/>
        <dbReference type="ChEBI" id="CHEBI:59789"/>
        <dbReference type="ChEBI" id="CHEBI:90615"/>
        <dbReference type="ChEBI" id="CHEBI:90616"/>
        <dbReference type="EC" id="2.1.1.72"/>
    </reaction>
</comment>
<dbReference type="GO" id="GO:0008170">
    <property type="term" value="F:N-methyltransferase activity"/>
    <property type="evidence" value="ECO:0007669"/>
    <property type="project" value="InterPro"/>
</dbReference>
<dbReference type="KEGG" id="ccun:CCUN_0733"/>
<keyword evidence="9" id="KW-0472">Membrane</keyword>
<dbReference type="PRINTS" id="PR00507">
    <property type="entry name" value="N12N6MTFRASE"/>
</dbReference>
<dbReference type="Pfam" id="PF12161">
    <property type="entry name" value="HsdM_N"/>
    <property type="match status" value="1"/>
</dbReference>
<dbReference type="InterPro" id="IPR002052">
    <property type="entry name" value="DNA_methylase_N6_adenine_CS"/>
</dbReference>
<evidence type="ECO:0000313" key="12">
    <source>
        <dbReference type="EMBL" id="ARJ56351.1"/>
    </source>
</evidence>
<dbReference type="PANTHER" id="PTHR42933">
    <property type="entry name" value="SLR6095 PROTEIN"/>
    <property type="match status" value="1"/>
</dbReference>
<dbReference type="Pfam" id="PF02384">
    <property type="entry name" value="N6_Mtase"/>
    <property type="match status" value="1"/>
</dbReference>
<dbReference type="InterPro" id="IPR004546">
    <property type="entry name" value="Restrct_endonuc_T1M"/>
</dbReference>
<keyword evidence="8" id="KW-0175">Coiled coil</keyword>
<dbReference type="InterPro" id="IPR022749">
    <property type="entry name" value="D12N6_MeTrfase_N"/>
</dbReference>
<evidence type="ECO:0000256" key="7">
    <source>
        <dbReference type="ARBA" id="ARBA00047942"/>
    </source>
</evidence>
<dbReference type="InterPro" id="IPR003356">
    <property type="entry name" value="DNA_methylase_A-5"/>
</dbReference>
<evidence type="ECO:0000256" key="1">
    <source>
        <dbReference type="ARBA" id="ARBA00006594"/>
    </source>
</evidence>
<reference evidence="12 13" key="1">
    <citation type="submission" date="2017-04" db="EMBL/GenBank/DDBJ databases">
        <title>Complete genome sequence of the Campylobacter cuniculorum type strain LMG24588.</title>
        <authorList>
            <person name="Miller W.G."/>
            <person name="Yee E."/>
            <person name="Revez J."/>
            <person name="Bono J.L."/>
            <person name="Rossi M."/>
        </authorList>
    </citation>
    <scope>NUCLEOTIDE SEQUENCE [LARGE SCALE GENOMIC DNA]</scope>
    <source>
        <strain evidence="12 13">LMG 24588</strain>
    </source>
</reference>
<evidence type="ECO:0000256" key="8">
    <source>
        <dbReference type="SAM" id="Coils"/>
    </source>
</evidence>
<feature type="domain" description="N6 adenine-specific DNA methyltransferase N-terminal" evidence="11">
    <location>
        <begin position="13"/>
        <end position="144"/>
    </location>
</feature>
<dbReference type="EC" id="2.1.1.72" evidence="2"/>
<feature type="coiled-coil region" evidence="8">
    <location>
        <begin position="43"/>
        <end position="74"/>
    </location>
</feature>
<protein>
    <recommendedName>
        <fullName evidence="2">site-specific DNA-methyltransferase (adenine-specific)</fullName>
        <ecNumber evidence="2">2.1.1.72</ecNumber>
    </recommendedName>
</protein>
<dbReference type="EMBL" id="CP020867">
    <property type="protein sequence ID" value="ARJ56351.1"/>
    <property type="molecule type" value="Genomic_DNA"/>
</dbReference>
<feature type="transmembrane region" description="Helical" evidence="9">
    <location>
        <begin position="365"/>
        <end position="389"/>
    </location>
</feature>
<accession>A0A1W6BWA1</accession>
<dbReference type="STRING" id="1121267.CCUN_0733"/>
<dbReference type="NCBIfam" id="TIGR00497">
    <property type="entry name" value="hsdM"/>
    <property type="match status" value="1"/>
</dbReference>